<name>A0A2G9HS39_9LAMI</name>
<comment type="caution">
    <text evidence="4">The sequence shown here is derived from an EMBL/GenBank/DDBJ whole genome shotgun (WGS) entry which is preliminary data.</text>
</comment>
<dbReference type="InterPro" id="IPR037731">
    <property type="entry name" value="ASY3-like"/>
</dbReference>
<dbReference type="PANTHER" id="PTHR36027">
    <property type="entry name" value="MEIOSIS-SPECIFIC PROTEIN ASY3"/>
    <property type="match status" value="1"/>
</dbReference>
<feature type="compositionally biased region" description="Basic and acidic residues" evidence="2">
    <location>
        <begin position="288"/>
        <end position="304"/>
    </location>
</feature>
<feature type="compositionally biased region" description="Basic and acidic residues" evidence="2">
    <location>
        <begin position="550"/>
        <end position="561"/>
    </location>
</feature>
<feature type="compositionally biased region" description="Basic and acidic residues" evidence="2">
    <location>
        <begin position="187"/>
        <end position="206"/>
    </location>
</feature>
<dbReference type="PANTHER" id="PTHR36027:SF1">
    <property type="entry name" value="MEIOSIS-SPECIFIC PROTEIN ASY3"/>
    <property type="match status" value="1"/>
</dbReference>
<dbReference type="GO" id="GO:0051321">
    <property type="term" value="P:meiotic cell cycle"/>
    <property type="evidence" value="ECO:0007669"/>
    <property type="project" value="InterPro"/>
</dbReference>
<dbReference type="InterPro" id="IPR046845">
    <property type="entry name" value="ASY3-like_CC"/>
</dbReference>
<feature type="region of interest" description="Disordered" evidence="2">
    <location>
        <begin position="182"/>
        <end position="206"/>
    </location>
</feature>
<feature type="region of interest" description="Disordered" evidence="2">
    <location>
        <begin position="90"/>
        <end position="122"/>
    </location>
</feature>
<feature type="region of interest" description="Disordered" evidence="2">
    <location>
        <begin position="529"/>
        <end position="561"/>
    </location>
</feature>
<evidence type="ECO:0000313" key="4">
    <source>
        <dbReference type="EMBL" id="PIN20110.1"/>
    </source>
</evidence>
<feature type="region of interest" description="Disordered" evidence="2">
    <location>
        <begin position="1"/>
        <end position="26"/>
    </location>
</feature>
<dbReference type="OrthoDB" id="751607at2759"/>
<dbReference type="STRING" id="429701.A0A2G9HS39"/>
<feature type="region of interest" description="Disordered" evidence="2">
    <location>
        <begin position="220"/>
        <end position="304"/>
    </location>
</feature>
<feature type="coiled-coil region" evidence="1">
    <location>
        <begin position="717"/>
        <end position="745"/>
    </location>
</feature>
<keyword evidence="1" id="KW-0175">Coiled coil</keyword>
<protein>
    <recommendedName>
        <fullName evidence="3">Meiosis-specific protein ASY3-like coiled-coil domain-containing protein</fullName>
    </recommendedName>
</protein>
<feature type="compositionally biased region" description="Basic and acidic residues" evidence="2">
    <location>
        <begin position="333"/>
        <end position="360"/>
    </location>
</feature>
<feature type="compositionally biased region" description="Basic and acidic residues" evidence="2">
    <location>
        <begin position="10"/>
        <end position="19"/>
    </location>
</feature>
<feature type="compositionally biased region" description="Polar residues" evidence="2">
    <location>
        <begin position="253"/>
        <end position="268"/>
    </location>
</feature>
<dbReference type="AlphaFoldDB" id="A0A2G9HS39"/>
<dbReference type="Proteomes" id="UP000231279">
    <property type="component" value="Unassembled WGS sequence"/>
</dbReference>
<evidence type="ECO:0000313" key="5">
    <source>
        <dbReference type="Proteomes" id="UP000231279"/>
    </source>
</evidence>
<evidence type="ECO:0000256" key="2">
    <source>
        <dbReference type="SAM" id="MobiDB-lite"/>
    </source>
</evidence>
<dbReference type="Pfam" id="PF20435">
    <property type="entry name" value="ASY3-like"/>
    <property type="match status" value="2"/>
</dbReference>
<evidence type="ECO:0000256" key="1">
    <source>
        <dbReference type="SAM" id="Coils"/>
    </source>
</evidence>
<sequence length="785" mass="88554">MDVDRQTNNPEERINERRSLSSNHLCGSQSRKISIGVLVGSVSKTETKDIKEAMTRIAENETSKENCVKDCEGHTPLVKKNVTVMQKDTSPWVSTRSINPEKPSSAAVHDTEHTTSFQATDKPRCRSKLLEKASAAHSLKFFAGKTGLEYDECRQKNFSKATHSVGTGKVDNSEHVENLVFSTERGVTPEKEQVQDKDMNTERGGHETLRMKLWEILGNVSSPNKHHPSSQSVESHPDQKRDEKHSPIIEMRNPNSDTIESDSDTNTFRRPITRSLTRKKASTKNYHNKKEATKSSCHRKDIPQKRTFSFKRDWSGTLYSNDGSLPSKRSKIERKSSGVETHQDHKYEDAEERQQSENKSRSIPAVQKSTVHKNEVSIAKSSNDRRNDLFVEPKIGTYKNISLESPLNVMTDQGKDVEQPVYVEISNLKDQQANIADSLFKNTRNSVHDRSTSAFEIKSTGCLPRSKQGKLCNQSSAEKIFNTKGIRSFKSLSSSKSTDCKPNVQVELSNDGCELNGSPLMKPSYIMEEESENRMSKSSTDATDSENSEDDSHMKGCRESEQLSPEISFAEKFLHGSDTSFGKDKNVKVTGYSPEGIQNNGELQTYLEQNHEDGLARAVALFTVALGRVKTKLKSMSSKKSAEILRAAAEEIFFLLQNAESRIETDVGKLTNFSQSTRKWMEARIQEQREQLLGIYRKFKEEVDRHLQDYGGVIGDLEEHEIELKRTVERQRAAQRKILSQVEQEIKVQLDDAESRVMAVQELAKEKMLQLKLVVAESVQHGAFG</sequence>
<feature type="domain" description="Meiosis-specific protein ASY3-like coiled-coil" evidence="3">
    <location>
        <begin position="533"/>
        <end position="780"/>
    </location>
</feature>
<keyword evidence="5" id="KW-1185">Reference proteome</keyword>
<feature type="compositionally biased region" description="Basic and acidic residues" evidence="2">
    <location>
        <begin position="235"/>
        <end position="247"/>
    </location>
</feature>
<dbReference type="EMBL" id="NKXS01001173">
    <property type="protein sequence ID" value="PIN20110.1"/>
    <property type="molecule type" value="Genomic_DNA"/>
</dbReference>
<accession>A0A2G9HS39</accession>
<feature type="compositionally biased region" description="Polar residues" evidence="2">
    <location>
        <begin position="220"/>
        <end position="234"/>
    </location>
</feature>
<proteinExistence type="predicted"/>
<organism evidence="4 5">
    <name type="scientific">Handroanthus impetiginosus</name>
    <dbReference type="NCBI Taxonomy" id="429701"/>
    <lineage>
        <taxon>Eukaryota</taxon>
        <taxon>Viridiplantae</taxon>
        <taxon>Streptophyta</taxon>
        <taxon>Embryophyta</taxon>
        <taxon>Tracheophyta</taxon>
        <taxon>Spermatophyta</taxon>
        <taxon>Magnoliopsida</taxon>
        <taxon>eudicotyledons</taxon>
        <taxon>Gunneridae</taxon>
        <taxon>Pentapetalae</taxon>
        <taxon>asterids</taxon>
        <taxon>lamiids</taxon>
        <taxon>Lamiales</taxon>
        <taxon>Bignoniaceae</taxon>
        <taxon>Crescentiina</taxon>
        <taxon>Tabebuia alliance</taxon>
        <taxon>Handroanthus</taxon>
    </lineage>
</organism>
<feature type="region of interest" description="Disordered" evidence="2">
    <location>
        <begin position="319"/>
        <end position="380"/>
    </location>
</feature>
<feature type="domain" description="Meiosis-specific protein ASY3-like coiled-coil" evidence="3">
    <location>
        <begin position="16"/>
        <end position="380"/>
    </location>
</feature>
<evidence type="ECO:0000259" key="3">
    <source>
        <dbReference type="Pfam" id="PF20435"/>
    </source>
</evidence>
<gene>
    <name evidence="4" type="ORF">CDL12_07207</name>
</gene>
<reference evidence="5" key="1">
    <citation type="journal article" date="2018" name="Gigascience">
        <title>Genome assembly of the Pink Ipe (Handroanthus impetiginosus, Bignoniaceae), a highly valued, ecologically keystone Neotropical timber forest tree.</title>
        <authorList>
            <person name="Silva-Junior O.B."/>
            <person name="Grattapaglia D."/>
            <person name="Novaes E."/>
            <person name="Collevatti R.G."/>
        </authorList>
    </citation>
    <scope>NUCLEOTIDE SEQUENCE [LARGE SCALE GENOMIC DNA]</scope>
    <source>
        <strain evidence="5">cv. UFG-1</strain>
    </source>
</reference>